<feature type="region of interest" description="Disordered" evidence="1">
    <location>
        <begin position="61"/>
        <end position="110"/>
    </location>
</feature>
<evidence type="ECO:0000313" key="3">
    <source>
        <dbReference type="Proteomes" id="UP000604046"/>
    </source>
</evidence>
<feature type="compositionally biased region" description="Acidic residues" evidence="1">
    <location>
        <begin position="80"/>
        <end position="91"/>
    </location>
</feature>
<proteinExistence type="predicted"/>
<name>A0A812MW75_9DINO</name>
<dbReference type="Proteomes" id="UP000604046">
    <property type="component" value="Unassembled WGS sequence"/>
</dbReference>
<dbReference type="OrthoDB" id="10366658at2759"/>
<comment type="caution">
    <text evidence="2">The sequence shown here is derived from an EMBL/GenBank/DDBJ whole genome shotgun (WGS) entry which is preliminary data.</text>
</comment>
<accession>A0A812MW75</accession>
<feature type="compositionally biased region" description="Basic and acidic residues" evidence="1">
    <location>
        <begin position="61"/>
        <end position="70"/>
    </location>
</feature>
<reference evidence="2" key="1">
    <citation type="submission" date="2021-02" db="EMBL/GenBank/DDBJ databases">
        <authorList>
            <person name="Dougan E. K."/>
            <person name="Rhodes N."/>
            <person name="Thang M."/>
            <person name="Chan C."/>
        </authorList>
    </citation>
    <scope>NUCLEOTIDE SEQUENCE</scope>
</reference>
<sequence length="240" mass="26938">MPRHSNSYACGMDIPEVAFDKRCRRSSHRPMGGTKVQKHPGKQSLDLESGVHLSSIDEHEFWYESEHDPEVSDETTASPEPEEEDDFDESGWDFVSPESAEEEKKEEWPALQGKNLQAAMDALETMSMASDLTLCSWVDVADVEDAAAPTEAEAPTWAARLGTSTAPRPPKATLPWAHRRPRVRVTHTPEGCDVEDAADVAGRSWNKWQKSSRNTKAMQKTAEKIHRRLEQSRRAKGDEL</sequence>
<protein>
    <submittedName>
        <fullName evidence="2">Uncharacterized protein</fullName>
    </submittedName>
</protein>
<dbReference type="AlphaFoldDB" id="A0A812MW75"/>
<feature type="region of interest" description="Disordered" evidence="1">
    <location>
        <begin position="23"/>
        <end position="49"/>
    </location>
</feature>
<dbReference type="EMBL" id="CAJNDS010001824">
    <property type="protein sequence ID" value="CAE7282604.1"/>
    <property type="molecule type" value="Genomic_DNA"/>
</dbReference>
<organism evidence="2 3">
    <name type="scientific">Symbiodinium natans</name>
    <dbReference type="NCBI Taxonomy" id="878477"/>
    <lineage>
        <taxon>Eukaryota</taxon>
        <taxon>Sar</taxon>
        <taxon>Alveolata</taxon>
        <taxon>Dinophyceae</taxon>
        <taxon>Suessiales</taxon>
        <taxon>Symbiodiniaceae</taxon>
        <taxon>Symbiodinium</taxon>
    </lineage>
</organism>
<evidence type="ECO:0000256" key="1">
    <source>
        <dbReference type="SAM" id="MobiDB-lite"/>
    </source>
</evidence>
<evidence type="ECO:0000313" key="2">
    <source>
        <dbReference type="EMBL" id="CAE7282604.1"/>
    </source>
</evidence>
<keyword evidence="3" id="KW-1185">Reference proteome</keyword>
<gene>
    <name evidence="2" type="ORF">SNAT2548_LOCUS14981</name>
</gene>